<reference evidence="1 2" key="1">
    <citation type="submission" date="2017-11" db="EMBL/GenBank/DDBJ databases">
        <title>Bacillus camelliae sp. nov., isolated from pu'er tea.</title>
        <authorList>
            <person name="Niu L."/>
        </authorList>
    </citation>
    <scope>NUCLEOTIDE SEQUENCE [LARGE SCALE GENOMIC DNA]</scope>
    <source>
        <strain evidence="1 2">7578-1</strain>
    </source>
</reference>
<keyword evidence="2" id="KW-1185">Reference proteome</keyword>
<sequence>MPKKHDYEYIKSIIERRDGCELASKIYKNARTKLEIKCPSNHIFHMTFDNFIKGHDCKQCSDTKRRKPFLTYSDVKQYIEIDSKSNCLLLSDDYTGVTQKMKLRCECGDTFITDFHNFQMGKIKCNRCNGITNWTYPMVKKYLEENGYKLISEEYHKAVEKLELECSKGHFCQLSINDIQQGVGCAQCAGNKRYSIDEVKEIVEQEHGYKLISEEYVNLTTILLIKCDKGHIYESNLASFKFGCRCKICNMSSGEKNIKNWLNENNIEFTTQYRFIDCKYKNTLPFDFAIFYKNDLICLIEYDGIQHFEPVDHFGGDRNFEITKIRDEIKNEYCRRNNIPLIRIPYWEKDNIKNILDNKLIK</sequence>
<dbReference type="AlphaFoldDB" id="A0A2N3LE09"/>
<comment type="caution">
    <text evidence="1">The sequence shown here is derived from an EMBL/GenBank/DDBJ whole genome shotgun (WGS) entry which is preliminary data.</text>
</comment>
<gene>
    <name evidence="1" type="ORF">CWO92_21955</name>
</gene>
<evidence type="ECO:0000313" key="2">
    <source>
        <dbReference type="Proteomes" id="UP000233440"/>
    </source>
</evidence>
<evidence type="ECO:0000313" key="1">
    <source>
        <dbReference type="EMBL" id="PKR82858.1"/>
    </source>
</evidence>
<organism evidence="1 2">
    <name type="scientific">Heyndrickxia camelliae</name>
    <dbReference type="NCBI Taxonomy" id="1707093"/>
    <lineage>
        <taxon>Bacteria</taxon>
        <taxon>Bacillati</taxon>
        <taxon>Bacillota</taxon>
        <taxon>Bacilli</taxon>
        <taxon>Bacillales</taxon>
        <taxon>Bacillaceae</taxon>
        <taxon>Heyndrickxia</taxon>
    </lineage>
</organism>
<name>A0A2N3LE09_9BACI</name>
<accession>A0A2N3LE09</accession>
<dbReference type="EMBL" id="PIQO01000026">
    <property type="protein sequence ID" value="PKR82858.1"/>
    <property type="molecule type" value="Genomic_DNA"/>
</dbReference>
<proteinExistence type="predicted"/>
<dbReference type="OrthoDB" id="2086462at2"/>
<dbReference type="Gene3D" id="3.40.960.10">
    <property type="entry name" value="VSR Endonuclease"/>
    <property type="match status" value="1"/>
</dbReference>
<evidence type="ECO:0008006" key="3">
    <source>
        <dbReference type="Google" id="ProtNLM"/>
    </source>
</evidence>
<protein>
    <recommendedName>
        <fullName evidence="3">DUF2726 domain-containing protein</fullName>
    </recommendedName>
</protein>
<dbReference type="Proteomes" id="UP000233440">
    <property type="component" value="Unassembled WGS sequence"/>
</dbReference>
<dbReference type="RefSeq" id="WP_101356346.1">
    <property type="nucleotide sequence ID" value="NZ_PIQO01000026.1"/>
</dbReference>